<organism evidence="3 4">
    <name type="scientific">Methanofollis aquaemaris</name>
    <dbReference type="NCBI Taxonomy" id="126734"/>
    <lineage>
        <taxon>Archaea</taxon>
        <taxon>Methanobacteriati</taxon>
        <taxon>Methanobacteriota</taxon>
        <taxon>Stenosarchaea group</taxon>
        <taxon>Methanomicrobia</taxon>
        <taxon>Methanomicrobiales</taxon>
        <taxon>Methanomicrobiaceae</taxon>
        <taxon>Methanofollis</taxon>
    </lineage>
</organism>
<reference evidence="3" key="1">
    <citation type="journal article" date="2001" name="Int. J. Syst. Evol. Microbiol.">
        <title>Methanofollis aquaemaris sp. nov., a methanogen isolated from an aquaculture fish pond.</title>
        <authorList>
            <person name="Lai M.C."/>
            <person name="Chen S.C."/>
        </authorList>
    </citation>
    <scope>NUCLEOTIDE SEQUENCE</scope>
    <source>
        <strain evidence="3">N2F9704</strain>
    </source>
</reference>
<dbReference type="KEGG" id="maqe:RJ40_07415"/>
<dbReference type="GO" id="GO:0016757">
    <property type="term" value="F:glycosyltransferase activity"/>
    <property type="evidence" value="ECO:0007669"/>
    <property type="project" value="InterPro"/>
</dbReference>
<dbReference type="Gene3D" id="3.40.50.2000">
    <property type="entry name" value="Glycogen Phosphorylase B"/>
    <property type="match status" value="2"/>
</dbReference>
<name>A0A8A3S6P3_9EURY</name>
<dbReference type="Pfam" id="PF13439">
    <property type="entry name" value="Glyco_transf_4"/>
    <property type="match status" value="1"/>
</dbReference>
<dbReference type="InterPro" id="IPR028098">
    <property type="entry name" value="Glyco_trans_4-like_N"/>
</dbReference>
<evidence type="ECO:0000259" key="2">
    <source>
        <dbReference type="Pfam" id="PF13439"/>
    </source>
</evidence>
<sequence length="371" mass="41092">MNLLICSFEYYPYGTGIANVTYNVVKKLEERGITCTVASPTGPDIKLGNRSLIMRFGVGGLFHYWHTVTRRLREGDYDAVWMHQPMFPGRVPFNRCVATLHSTSYGEYTHWPDSTARHIKAYKRFSSLCERRCLQSFPDSAFFTGVSRGVCDEIVGMGVDPQKVRYIPNGVDTDRFSPSSDPGDLRERLGIPDGRTVVLSVGRFIPQKNPFGMVDLFSELEHLRDDLTLVAAGHGSLLEATRAYAAEKGVRNAIFPGRMPWEDVPSLYAVADLYLMTSRYEGQPLTLLEALSSGLPSIVSDIPTLGLVKEANAGLVIDPSQPTVAASSVAAYLENGVAAHATNARRYALENLKWSGIADQYIRAFREVARN</sequence>
<evidence type="ECO:0000259" key="1">
    <source>
        <dbReference type="Pfam" id="PF00534"/>
    </source>
</evidence>
<feature type="domain" description="Glycosyl transferase family 1" evidence="1">
    <location>
        <begin position="185"/>
        <end position="346"/>
    </location>
</feature>
<dbReference type="EMBL" id="CP036172">
    <property type="protein sequence ID" value="QSZ67340.1"/>
    <property type="molecule type" value="Genomic_DNA"/>
</dbReference>
<reference evidence="3" key="2">
    <citation type="submission" date="2019-02" db="EMBL/GenBank/DDBJ databases">
        <authorList>
            <person name="Chen S.-C."/>
            <person name="Chien H.-H."/>
            <person name="Lai M.-C."/>
        </authorList>
    </citation>
    <scope>NUCLEOTIDE SEQUENCE</scope>
    <source>
        <strain evidence="3">N2F9704</strain>
    </source>
</reference>
<dbReference type="AlphaFoldDB" id="A0A8A3S6P3"/>
<dbReference type="RefSeq" id="WP_265580230.1">
    <property type="nucleotide sequence ID" value="NZ_CP036172.1"/>
</dbReference>
<gene>
    <name evidence="3" type="ORF">RJ40_07415</name>
</gene>
<accession>A0A8A3S6P3</accession>
<dbReference type="InterPro" id="IPR050194">
    <property type="entry name" value="Glycosyltransferase_grp1"/>
</dbReference>
<dbReference type="PANTHER" id="PTHR45947">
    <property type="entry name" value="SULFOQUINOVOSYL TRANSFERASE SQD2"/>
    <property type="match status" value="1"/>
</dbReference>
<evidence type="ECO:0000313" key="3">
    <source>
        <dbReference type="EMBL" id="QSZ67340.1"/>
    </source>
</evidence>
<dbReference type="PANTHER" id="PTHR45947:SF3">
    <property type="entry name" value="SULFOQUINOVOSYL TRANSFERASE SQD2"/>
    <property type="match status" value="1"/>
</dbReference>
<dbReference type="SUPFAM" id="SSF53756">
    <property type="entry name" value="UDP-Glycosyltransferase/glycogen phosphorylase"/>
    <property type="match status" value="1"/>
</dbReference>
<dbReference type="InterPro" id="IPR001296">
    <property type="entry name" value="Glyco_trans_1"/>
</dbReference>
<dbReference type="GeneID" id="76424181"/>
<dbReference type="Pfam" id="PF00534">
    <property type="entry name" value="Glycos_transf_1"/>
    <property type="match status" value="1"/>
</dbReference>
<evidence type="ECO:0000313" key="4">
    <source>
        <dbReference type="Proteomes" id="UP001042704"/>
    </source>
</evidence>
<feature type="domain" description="Glycosyltransferase subfamily 4-like N-terminal" evidence="2">
    <location>
        <begin position="16"/>
        <end position="175"/>
    </location>
</feature>
<dbReference type="CDD" id="cd03801">
    <property type="entry name" value="GT4_PimA-like"/>
    <property type="match status" value="1"/>
</dbReference>
<protein>
    <submittedName>
        <fullName evidence="3">Glycosyltransferase family 1 protein</fullName>
    </submittedName>
</protein>
<proteinExistence type="predicted"/>
<keyword evidence="4" id="KW-1185">Reference proteome</keyword>
<dbReference type="Proteomes" id="UP001042704">
    <property type="component" value="Chromosome"/>
</dbReference>